<proteinExistence type="predicted"/>
<dbReference type="EMBL" id="WNJL01000037">
    <property type="protein sequence ID" value="NDU43264.1"/>
    <property type="molecule type" value="Genomic_DNA"/>
</dbReference>
<dbReference type="GO" id="GO:0003700">
    <property type="term" value="F:DNA-binding transcription factor activity"/>
    <property type="evidence" value="ECO:0007669"/>
    <property type="project" value="TreeGrafter"/>
</dbReference>
<dbReference type="GO" id="GO:0005829">
    <property type="term" value="C:cytosol"/>
    <property type="evidence" value="ECO:0007669"/>
    <property type="project" value="TreeGrafter"/>
</dbReference>
<sequence length="147" mass="15891">MILSKASEYALRILVYLAAQPSGEPVLSRVISDCIGGGSVPCVNKVLRWLAKRGVLDSVKGKGGGFVLRPGAESLSIVDVIEIVEGRPVELRCVLGFNICAKETVCPVHSQWETIHNNEIGFLRGQTIGTMSNAIFWHGRAMTPVQC</sequence>
<dbReference type="Gene3D" id="1.10.10.10">
    <property type="entry name" value="Winged helix-like DNA-binding domain superfamily/Winged helix DNA-binding domain"/>
    <property type="match status" value="1"/>
</dbReference>
<dbReference type="InterPro" id="IPR036390">
    <property type="entry name" value="WH_DNA-bd_sf"/>
</dbReference>
<protein>
    <submittedName>
        <fullName evidence="1">Rrf2 family transcriptional regulator</fullName>
    </submittedName>
</protein>
<name>A0A845UD84_9PROT</name>
<dbReference type="EMBL" id="WNJL01000017">
    <property type="protein sequence ID" value="NDU41854.1"/>
    <property type="molecule type" value="Genomic_DNA"/>
</dbReference>
<dbReference type="PANTHER" id="PTHR33221:SF15">
    <property type="entry name" value="HTH-TYPE TRANSCRIPTIONAL REGULATOR YWGB-RELATED"/>
    <property type="match status" value="1"/>
</dbReference>
<accession>A0A845UD84</accession>
<comment type="caution">
    <text evidence="1">The sequence shown here is derived from an EMBL/GenBank/DDBJ whole genome shotgun (WGS) entry which is preliminary data.</text>
</comment>
<dbReference type="InterPro" id="IPR030489">
    <property type="entry name" value="TR_Rrf2-type_CS"/>
</dbReference>
<evidence type="ECO:0000313" key="1">
    <source>
        <dbReference type="EMBL" id="NDU41854.1"/>
    </source>
</evidence>
<reference evidence="1" key="1">
    <citation type="submission" date="2019-11" db="EMBL/GenBank/DDBJ databases">
        <title>Acidithiobacillus ferrianus sp. nov.: a facultatively anaerobic and extremely acidophilic chemolithoautotroph.</title>
        <authorList>
            <person name="Norris P.R."/>
            <person name="Falagan C."/>
            <person name="Moya-Beltran A."/>
            <person name="Castro M."/>
            <person name="Quatrini R."/>
            <person name="Johnson D.B."/>
        </authorList>
    </citation>
    <scope>NUCLEOTIDE SEQUENCE [LARGE SCALE GENOMIC DNA]</scope>
    <source>
        <strain evidence="1">MG</strain>
    </source>
</reference>
<gene>
    <name evidence="1" type="ORF">GL267_04100</name>
    <name evidence="2" type="ORF">GL267_11655</name>
</gene>
<dbReference type="SUPFAM" id="SSF46785">
    <property type="entry name" value="Winged helix' DNA-binding domain"/>
    <property type="match status" value="1"/>
</dbReference>
<dbReference type="InterPro" id="IPR000944">
    <property type="entry name" value="Tscrpt_reg_Rrf2"/>
</dbReference>
<organism evidence="1">
    <name type="scientific">Acidithiobacillus ferrianus</name>
    <dbReference type="NCBI Taxonomy" id="2678518"/>
    <lineage>
        <taxon>Bacteria</taxon>
        <taxon>Pseudomonadati</taxon>
        <taxon>Pseudomonadota</taxon>
        <taxon>Acidithiobacillia</taxon>
        <taxon>Acidithiobacillales</taxon>
        <taxon>Acidithiobacillaceae</taxon>
        <taxon>Acidithiobacillus</taxon>
    </lineage>
</organism>
<evidence type="ECO:0000313" key="2">
    <source>
        <dbReference type="EMBL" id="NDU43264.1"/>
    </source>
</evidence>
<dbReference type="PROSITE" id="PS51197">
    <property type="entry name" value="HTH_RRF2_2"/>
    <property type="match status" value="1"/>
</dbReference>
<dbReference type="Pfam" id="PF02082">
    <property type="entry name" value="Rrf2"/>
    <property type="match status" value="1"/>
</dbReference>
<dbReference type="PANTHER" id="PTHR33221">
    <property type="entry name" value="WINGED HELIX-TURN-HELIX TRANSCRIPTIONAL REGULATOR, RRF2 FAMILY"/>
    <property type="match status" value="1"/>
</dbReference>
<dbReference type="AlphaFoldDB" id="A0A845UD84"/>
<dbReference type="PROSITE" id="PS01332">
    <property type="entry name" value="HTH_RRF2_1"/>
    <property type="match status" value="1"/>
</dbReference>
<dbReference type="NCBIfam" id="TIGR00738">
    <property type="entry name" value="rrf2_super"/>
    <property type="match status" value="1"/>
</dbReference>
<dbReference type="RefSeq" id="WP_163096826.1">
    <property type="nucleotide sequence ID" value="NZ_CP127524.1"/>
</dbReference>
<dbReference type="InterPro" id="IPR036388">
    <property type="entry name" value="WH-like_DNA-bd_sf"/>
</dbReference>